<feature type="domain" description="AB hydrolase-1" evidence="3">
    <location>
        <begin position="67"/>
        <end position="309"/>
    </location>
</feature>
<comment type="similarity">
    <text evidence="1">Belongs to the AB hydrolase superfamily.</text>
</comment>
<gene>
    <name evidence="4" type="ORF">Hypma_006305</name>
</gene>
<dbReference type="SUPFAM" id="SSF53474">
    <property type="entry name" value="alpha/beta-Hydrolases"/>
    <property type="match status" value="1"/>
</dbReference>
<evidence type="ECO:0000256" key="2">
    <source>
        <dbReference type="ARBA" id="ARBA00022801"/>
    </source>
</evidence>
<dbReference type="InterPro" id="IPR000073">
    <property type="entry name" value="AB_hydrolase_1"/>
</dbReference>
<dbReference type="AlphaFoldDB" id="A0A369K1L5"/>
<keyword evidence="2" id="KW-0378">Hydrolase</keyword>
<dbReference type="GO" id="GO:0005739">
    <property type="term" value="C:mitochondrion"/>
    <property type="evidence" value="ECO:0007669"/>
    <property type="project" value="TreeGrafter"/>
</dbReference>
<dbReference type="GO" id="GO:0052689">
    <property type="term" value="F:carboxylic ester hydrolase activity"/>
    <property type="evidence" value="ECO:0007669"/>
    <property type="project" value="TreeGrafter"/>
</dbReference>
<dbReference type="PANTHER" id="PTHR46118:SF4">
    <property type="entry name" value="PROTEIN ABHD11"/>
    <property type="match status" value="1"/>
</dbReference>
<evidence type="ECO:0000259" key="3">
    <source>
        <dbReference type="Pfam" id="PF00561"/>
    </source>
</evidence>
<organism evidence="4 5">
    <name type="scientific">Hypsizygus marmoreus</name>
    <name type="common">White beech mushroom</name>
    <name type="synonym">Agaricus marmoreus</name>
    <dbReference type="NCBI Taxonomy" id="39966"/>
    <lineage>
        <taxon>Eukaryota</taxon>
        <taxon>Fungi</taxon>
        <taxon>Dikarya</taxon>
        <taxon>Basidiomycota</taxon>
        <taxon>Agaricomycotina</taxon>
        <taxon>Agaricomycetes</taxon>
        <taxon>Agaricomycetidae</taxon>
        <taxon>Agaricales</taxon>
        <taxon>Tricholomatineae</taxon>
        <taxon>Lyophyllaceae</taxon>
        <taxon>Hypsizygus</taxon>
    </lineage>
</organism>
<comment type="caution">
    <text evidence="4">The sequence shown here is derived from an EMBL/GenBank/DDBJ whole genome shotgun (WGS) entry which is preliminary data.</text>
</comment>
<evidence type="ECO:0000313" key="4">
    <source>
        <dbReference type="EMBL" id="RDB25624.1"/>
    </source>
</evidence>
<dbReference type="InterPro" id="IPR029058">
    <property type="entry name" value="AB_hydrolase_fold"/>
</dbReference>
<dbReference type="Pfam" id="PF00561">
    <property type="entry name" value="Abhydrolase_1"/>
    <property type="match status" value="1"/>
</dbReference>
<dbReference type="EMBL" id="LUEZ02000040">
    <property type="protein sequence ID" value="RDB25624.1"/>
    <property type="molecule type" value="Genomic_DNA"/>
</dbReference>
<dbReference type="OrthoDB" id="8119704at2759"/>
<evidence type="ECO:0000313" key="5">
    <source>
        <dbReference type="Proteomes" id="UP000076154"/>
    </source>
</evidence>
<dbReference type="InParanoid" id="A0A369K1L5"/>
<accession>A0A369K1L5</accession>
<sequence>MSNLFFSRTIPSTRSRILWNCCTARPTSIIQSSNLSHHAPRHAHDDGAVHLDYALHTPPDGNKHERALVILHGLLGSKRNFTSLAKGFTKDLGIPVYTLDLRNQGTSPHVKPMTYSAMASDVLHFIHTHSLSNITLLGHSMGGKVAMSVALHPSLSEPANKHLLSKLIVADVAPTRMQLSPEFKGYVEAMQKIEGLNLTSRKEALDVLEPYESDPAVRAFLLTNLKSMTEHEPYARFRVPLDILVNAMPEIGSFPYVPGERSWMGPTMFIKGLQSAYINRHSLASMEAFFPNMEMETLDAGHWVHGERPREFKKLVEDFIRHGSA</sequence>
<dbReference type="Gene3D" id="3.40.50.1820">
    <property type="entry name" value="alpha/beta hydrolase"/>
    <property type="match status" value="1"/>
</dbReference>
<proteinExistence type="inferred from homology"/>
<reference evidence="4" key="1">
    <citation type="submission" date="2018-04" db="EMBL/GenBank/DDBJ databases">
        <title>Whole genome sequencing of Hypsizygus marmoreus.</title>
        <authorList>
            <person name="Choi I.-G."/>
            <person name="Min B."/>
            <person name="Kim J.-G."/>
            <person name="Kim S."/>
            <person name="Oh Y.-L."/>
            <person name="Kong W.-S."/>
            <person name="Park H."/>
            <person name="Jeong J."/>
            <person name="Song E.-S."/>
        </authorList>
    </citation>
    <scope>NUCLEOTIDE SEQUENCE [LARGE SCALE GENOMIC DNA]</scope>
    <source>
        <strain evidence="4">51987-8</strain>
    </source>
</reference>
<keyword evidence="5" id="KW-1185">Reference proteome</keyword>
<name>A0A369K1L5_HYPMA</name>
<dbReference type="FunCoup" id="A0A369K1L5">
    <property type="interactions" value="290"/>
</dbReference>
<evidence type="ECO:0000256" key="1">
    <source>
        <dbReference type="ARBA" id="ARBA00008645"/>
    </source>
</evidence>
<dbReference type="PANTHER" id="PTHR46118">
    <property type="entry name" value="PROTEIN ABHD11"/>
    <property type="match status" value="1"/>
</dbReference>
<dbReference type="Proteomes" id="UP000076154">
    <property type="component" value="Unassembled WGS sequence"/>
</dbReference>
<dbReference type="STRING" id="39966.A0A369K1L5"/>
<protein>
    <submittedName>
        <fullName evidence="4">Abhydrolase domain-containing protein C22H12.03</fullName>
    </submittedName>
</protein>